<evidence type="ECO:0000313" key="2">
    <source>
        <dbReference type="Proteomes" id="UP000827976"/>
    </source>
</evidence>
<sequence length="299" mass="34057">MEKLNAKLYSKYQNLKKRKGFEEEEWFQKLESDLRMSKLATEDVIENLKNENNRLRTQMSSIQDQYDECQKLLFEERQKTRGMSNEIGRLQELLSQKNHHNDAALPLSPHTSPAVSSRHVLDDSPRKTVVRALPFGSPATRSGGAHNGSLTKKRWSSGSEQIDLHCKEAPTLYNNNTKEPVVPDCCRGNLIHSRDAAGKGYHSCVFQAFLEQIVGMEFSVSSQEQGLSLSVNHPMSGYTFSLSWIADEDGSEGDLMYRVSSLGTLERVALEWMKEDIIFSMRMCPVFFEKISRVIGHHR</sequence>
<keyword evidence="2" id="KW-1185">Reference proteome</keyword>
<organism evidence="1 2">
    <name type="scientific">Dioscorea alata</name>
    <name type="common">Purple yam</name>
    <dbReference type="NCBI Taxonomy" id="55571"/>
    <lineage>
        <taxon>Eukaryota</taxon>
        <taxon>Viridiplantae</taxon>
        <taxon>Streptophyta</taxon>
        <taxon>Embryophyta</taxon>
        <taxon>Tracheophyta</taxon>
        <taxon>Spermatophyta</taxon>
        <taxon>Magnoliopsida</taxon>
        <taxon>Liliopsida</taxon>
        <taxon>Dioscoreales</taxon>
        <taxon>Dioscoreaceae</taxon>
        <taxon>Dioscorea</taxon>
    </lineage>
</organism>
<accession>A0ACB7V1R9</accession>
<name>A0ACB7V1R9_DIOAL</name>
<protein>
    <submittedName>
        <fullName evidence="1">Uncharacterized protein</fullName>
    </submittedName>
</protein>
<reference evidence="2" key="1">
    <citation type="journal article" date="2022" name="Nat. Commun.">
        <title>Chromosome evolution and the genetic basis of agronomically important traits in greater yam.</title>
        <authorList>
            <person name="Bredeson J.V."/>
            <person name="Lyons J.B."/>
            <person name="Oniyinde I.O."/>
            <person name="Okereke N.R."/>
            <person name="Kolade O."/>
            <person name="Nnabue I."/>
            <person name="Nwadili C.O."/>
            <person name="Hribova E."/>
            <person name="Parker M."/>
            <person name="Nwogha J."/>
            <person name="Shu S."/>
            <person name="Carlson J."/>
            <person name="Kariba R."/>
            <person name="Muthemba S."/>
            <person name="Knop K."/>
            <person name="Barton G.J."/>
            <person name="Sherwood A.V."/>
            <person name="Lopez-Montes A."/>
            <person name="Asiedu R."/>
            <person name="Jamnadass R."/>
            <person name="Muchugi A."/>
            <person name="Goodstein D."/>
            <person name="Egesi C.N."/>
            <person name="Featherston J."/>
            <person name="Asfaw A."/>
            <person name="Simpson G.G."/>
            <person name="Dolezel J."/>
            <person name="Hendre P.S."/>
            <person name="Van Deynze A."/>
            <person name="Kumar P.L."/>
            <person name="Obidiegwu J.E."/>
            <person name="Bhattacharjee R."/>
            <person name="Rokhsar D.S."/>
        </authorList>
    </citation>
    <scope>NUCLEOTIDE SEQUENCE [LARGE SCALE GENOMIC DNA]</scope>
    <source>
        <strain evidence="2">cv. TDa95/00328</strain>
    </source>
</reference>
<evidence type="ECO:0000313" key="1">
    <source>
        <dbReference type="EMBL" id="KAH7667199.1"/>
    </source>
</evidence>
<dbReference type="EMBL" id="CM037022">
    <property type="protein sequence ID" value="KAH7667199.1"/>
    <property type="molecule type" value="Genomic_DNA"/>
</dbReference>
<gene>
    <name evidence="1" type="ORF">IHE45_12G043900</name>
</gene>
<dbReference type="Proteomes" id="UP000827976">
    <property type="component" value="Chromosome 12"/>
</dbReference>
<proteinExistence type="predicted"/>
<comment type="caution">
    <text evidence="1">The sequence shown here is derived from an EMBL/GenBank/DDBJ whole genome shotgun (WGS) entry which is preliminary data.</text>
</comment>